<evidence type="ECO:0000313" key="5">
    <source>
        <dbReference type="EMBL" id="TFB22951.1"/>
    </source>
</evidence>
<dbReference type="PANTHER" id="PTHR42939:SF1">
    <property type="entry name" value="ABC TRANSPORTER ATP-BINDING PROTEIN ALBC-RELATED"/>
    <property type="match status" value="1"/>
</dbReference>
<gene>
    <name evidence="5" type="ORF">E3U55_05990</name>
</gene>
<dbReference type="PROSITE" id="PS50893">
    <property type="entry name" value="ABC_TRANSPORTER_2"/>
    <property type="match status" value="1"/>
</dbReference>
<sequence>MGIVICDNVSKSFKKNRAIKNLSCTFQENRITGLIGRNGAGKTTLLKTIAGRWRPNEGVVKVFDEDPYDNLKVSANMICVNDELVFSPELTLDEILKSGEMFYSNWDMEIAEGLFDYFELNPNLYHDQLSKGKLSTFNMIVGLASRCPLTIFDEPTTGMDYSVRQDFYRALLKDYINHPRTIILSSHLLNELEDILEDIVLIDKGEICLHESMNDLKEYAIRITGKREDIEPFIVEENILHKKKLEFNLESLVVKNEFSKEEIEQMKQRGIQILNVDAADLSMFLTGQSKGGIDDVF</sequence>
<dbReference type="InterPro" id="IPR003439">
    <property type="entry name" value="ABC_transporter-like_ATP-bd"/>
</dbReference>
<reference evidence="5 6" key="1">
    <citation type="submission" date="2019-03" db="EMBL/GenBank/DDBJ databases">
        <authorList>
            <person name="He R.-H."/>
        </authorList>
    </citation>
    <scope>NUCLEOTIDE SEQUENCE [LARGE SCALE GENOMIC DNA]</scope>
    <source>
        <strain evidence="6">SH 714</strain>
    </source>
</reference>
<dbReference type="EMBL" id="SOPW01000005">
    <property type="protein sequence ID" value="TFB22951.1"/>
    <property type="molecule type" value="Genomic_DNA"/>
</dbReference>
<feature type="domain" description="ABC transporter" evidence="4">
    <location>
        <begin position="4"/>
        <end position="229"/>
    </location>
</feature>
<evidence type="ECO:0000256" key="3">
    <source>
        <dbReference type="ARBA" id="ARBA00022840"/>
    </source>
</evidence>
<dbReference type="InterPro" id="IPR027417">
    <property type="entry name" value="P-loop_NTPase"/>
</dbReference>
<dbReference type="CDD" id="cd03230">
    <property type="entry name" value="ABC_DR_subfamily_A"/>
    <property type="match status" value="1"/>
</dbReference>
<evidence type="ECO:0000313" key="6">
    <source>
        <dbReference type="Proteomes" id="UP000297975"/>
    </source>
</evidence>
<comment type="caution">
    <text evidence="5">The sequence shown here is derived from an EMBL/GenBank/DDBJ whole genome shotgun (WGS) entry which is preliminary data.</text>
</comment>
<dbReference type="SMART" id="SM00382">
    <property type="entry name" value="AAA"/>
    <property type="match status" value="1"/>
</dbReference>
<dbReference type="SUPFAM" id="SSF52540">
    <property type="entry name" value="P-loop containing nucleoside triphosphate hydrolases"/>
    <property type="match status" value="1"/>
</dbReference>
<organism evidence="5 6">
    <name type="scientific">Filobacillus milosensis</name>
    <dbReference type="NCBI Taxonomy" id="94137"/>
    <lineage>
        <taxon>Bacteria</taxon>
        <taxon>Bacillati</taxon>
        <taxon>Bacillota</taxon>
        <taxon>Bacilli</taxon>
        <taxon>Bacillales</taxon>
        <taxon>Bacillaceae</taxon>
        <taxon>Filobacillus</taxon>
    </lineage>
</organism>
<accession>A0A4Y8INN3</accession>
<dbReference type="InterPro" id="IPR051782">
    <property type="entry name" value="ABC_Transporter_VariousFunc"/>
</dbReference>
<evidence type="ECO:0000256" key="1">
    <source>
        <dbReference type="ARBA" id="ARBA00022448"/>
    </source>
</evidence>
<dbReference type="PANTHER" id="PTHR42939">
    <property type="entry name" value="ABC TRANSPORTER ATP-BINDING PROTEIN ALBC-RELATED"/>
    <property type="match status" value="1"/>
</dbReference>
<protein>
    <submittedName>
        <fullName evidence="5">ABC transporter ATP-binding protein</fullName>
    </submittedName>
</protein>
<evidence type="ECO:0000256" key="2">
    <source>
        <dbReference type="ARBA" id="ARBA00022741"/>
    </source>
</evidence>
<dbReference type="Pfam" id="PF00005">
    <property type="entry name" value="ABC_tran"/>
    <property type="match status" value="1"/>
</dbReference>
<keyword evidence="6" id="KW-1185">Reference proteome</keyword>
<dbReference type="Proteomes" id="UP000297975">
    <property type="component" value="Unassembled WGS sequence"/>
</dbReference>
<evidence type="ECO:0000259" key="4">
    <source>
        <dbReference type="PROSITE" id="PS50893"/>
    </source>
</evidence>
<proteinExistence type="predicted"/>
<keyword evidence="3 5" id="KW-0067">ATP-binding</keyword>
<name>A0A4Y8INN3_9BACI</name>
<dbReference type="GO" id="GO:0016887">
    <property type="term" value="F:ATP hydrolysis activity"/>
    <property type="evidence" value="ECO:0007669"/>
    <property type="project" value="InterPro"/>
</dbReference>
<dbReference type="RefSeq" id="WP_134339494.1">
    <property type="nucleotide sequence ID" value="NZ_SOPW01000005.1"/>
</dbReference>
<keyword evidence="1" id="KW-0813">Transport</keyword>
<dbReference type="AlphaFoldDB" id="A0A4Y8INN3"/>
<dbReference type="GO" id="GO:0005524">
    <property type="term" value="F:ATP binding"/>
    <property type="evidence" value="ECO:0007669"/>
    <property type="project" value="UniProtKB-KW"/>
</dbReference>
<dbReference type="Gene3D" id="3.40.50.300">
    <property type="entry name" value="P-loop containing nucleotide triphosphate hydrolases"/>
    <property type="match status" value="1"/>
</dbReference>
<dbReference type="OrthoDB" id="9804819at2"/>
<keyword evidence="2" id="KW-0547">Nucleotide-binding</keyword>
<dbReference type="InterPro" id="IPR003593">
    <property type="entry name" value="AAA+_ATPase"/>
</dbReference>